<protein>
    <submittedName>
        <fullName evidence="1">Uncharacterized protein</fullName>
    </submittedName>
</protein>
<sequence>MTLERNRRISIRSLQEVGRLEDHCLHRQQV</sequence>
<evidence type="ECO:0000313" key="1">
    <source>
        <dbReference type="EMBL" id="CDW32178.1"/>
    </source>
</evidence>
<dbReference type="EMBL" id="HACA01014817">
    <property type="protein sequence ID" value="CDW32178.1"/>
    <property type="molecule type" value="Transcribed_RNA"/>
</dbReference>
<dbReference type="AlphaFoldDB" id="A0A0K2U1Q5"/>
<proteinExistence type="predicted"/>
<organism evidence="1">
    <name type="scientific">Lepeophtheirus salmonis</name>
    <name type="common">Salmon louse</name>
    <name type="synonym">Caligus salmonis</name>
    <dbReference type="NCBI Taxonomy" id="72036"/>
    <lineage>
        <taxon>Eukaryota</taxon>
        <taxon>Metazoa</taxon>
        <taxon>Ecdysozoa</taxon>
        <taxon>Arthropoda</taxon>
        <taxon>Crustacea</taxon>
        <taxon>Multicrustacea</taxon>
        <taxon>Hexanauplia</taxon>
        <taxon>Copepoda</taxon>
        <taxon>Siphonostomatoida</taxon>
        <taxon>Caligidae</taxon>
        <taxon>Lepeophtheirus</taxon>
    </lineage>
</organism>
<name>A0A0K2U1Q5_LEPSM</name>
<reference evidence="1" key="1">
    <citation type="submission" date="2014-05" db="EMBL/GenBank/DDBJ databases">
        <authorList>
            <person name="Chronopoulou M."/>
        </authorList>
    </citation>
    <scope>NUCLEOTIDE SEQUENCE</scope>
    <source>
        <tissue evidence="1">Whole organism</tissue>
    </source>
</reference>
<accession>A0A0K2U1Q5</accession>